<protein>
    <submittedName>
        <fullName evidence="3">Uncharacterized protein</fullName>
    </submittedName>
</protein>
<sequence length="317" mass="36252">MTTSEFKDAVKISGKKSSYNDRKLPVLAQNKEDRHGRNAERHGIKNIKGVFIMELKLGDVQTTALIPLAVKANETLRKNARIKDGKAVEIIRTLNIDTAQYDKFMSHEGVIARTIMLDRQLKDIIKRNPDTVIVNVGAGFDDRFSRMDNGKILWFDLDLPDAISARKKAFPERDRVTMIAGSALEDDWCEQVRKSLEGRKSKPVFIAEGLFMYLTIEQIRTFLEVLKNNFPDGGILIAEQNCKMMQKNEKHHDTVKNTNAHFMSGTESGQEIADLVDGFQLVEEHSFNEEMKKYSIRAKIFALLLPKMNDRWATFSW</sequence>
<keyword evidence="2" id="KW-0808">Transferase</keyword>
<reference evidence="3 4" key="1">
    <citation type="journal article" date="2014" name="PLoS ONE">
        <title>Rumen cellulosomics: divergent fiber-degrading strategies revealed by comparative genome-wide analysis of six ruminococcal strains.</title>
        <authorList>
            <person name="Dassa B."/>
            <person name="Borovok I."/>
            <person name="Ruimy-Israeli V."/>
            <person name="Lamed R."/>
            <person name="Flint H.J."/>
            <person name="Duncan S.H."/>
            <person name="Henrissat B."/>
            <person name="Coutinho P."/>
            <person name="Morrison M."/>
            <person name="Mosoni P."/>
            <person name="Yeoman C.J."/>
            <person name="White B.A."/>
            <person name="Bayer E.A."/>
        </authorList>
    </citation>
    <scope>NUCLEOTIDE SEQUENCE [LARGE SCALE GENOMIC DNA]</scope>
    <source>
        <strain evidence="3 4">007c</strain>
    </source>
</reference>
<evidence type="ECO:0000256" key="2">
    <source>
        <dbReference type="ARBA" id="ARBA00022679"/>
    </source>
</evidence>
<dbReference type="PATRIC" id="fig|1341157.4.peg.409"/>
<proteinExistence type="predicted"/>
<dbReference type="Pfam" id="PF04072">
    <property type="entry name" value="LCM"/>
    <property type="match status" value="1"/>
</dbReference>
<dbReference type="Proteomes" id="UP000019365">
    <property type="component" value="Unassembled WGS sequence"/>
</dbReference>
<evidence type="ECO:0000313" key="3">
    <source>
        <dbReference type="EMBL" id="EWM54793.1"/>
    </source>
</evidence>
<evidence type="ECO:0000256" key="1">
    <source>
        <dbReference type="ARBA" id="ARBA00022603"/>
    </source>
</evidence>
<dbReference type="PANTHER" id="PTHR43619">
    <property type="entry name" value="S-ADENOSYL-L-METHIONINE-DEPENDENT METHYLTRANSFERASE YKTD-RELATED"/>
    <property type="match status" value="1"/>
</dbReference>
<dbReference type="Gene3D" id="3.40.50.150">
    <property type="entry name" value="Vaccinia Virus protein VP39"/>
    <property type="match status" value="1"/>
</dbReference>
<keyword evidence="4" id="KW-1185">Reference proteome</keyword>
<dbReference type="PANTHER" id="PTHR43619:SF2">
    <property type="entry name" value="S-ADENOSYL-L-METHIONINE-DEPENDENT METHYLTRANSFERASES SUPERFAMILY PROTEIN"/>
    <property type="match status" value="1"/>
</dbReference>
<dbReference type="GO" id="GO:0032259">
    <property type="term" value="P:methylation"/>
    <property type="evidence" value="ECO:0007669"/>
    <property type="project" value="UniProtKB-KW"/>
</dbReference>
<dbReference type="EMBL" id="ATAX01000008">
    <property type="protein sequence ID" value="EWM54793.1"/>
    <property type="molecule type" value="Genomic_DNA"/>
</dbReference>
<dbReference type="eggNOG" id="COG3315">
    <property type="taxonomic scope" value="Bacteria"/>
</dbReference>
<name>W7ULY6_RUMFL</name>
<keyword evidence="1" id="KW-0489">Methyltransferase</keyword>
<accession>W7ULY6</accession>
<dbReference type="GO" id="GO:0008168">
    <property type="term" value="F:methyltransferase activity"/>
    <property type="evidence" value="ECO:0007669"/>
    <property type="project" value="UniProtKB-KW"/>
</dbReference>
<dbReference type="SUPFAM" id="SSF53335">
    <property type="entry name" value="S-adenosyl-L-methionine-dependent methyltransferases"/>
    <property type="match status" value="1"/>
</dbReference>
<organism evidence="3 4">
    <name type="scientific">Ruminococcus flavefaciens 007c</name>
    <dbReference type="NCBI Taxonomy" id="1341157"/>
    <lineage>
        <taxon>Bacteria</taxon>
        <taxon>Bacillati</taxon>
        <taxon>Bacillota</taxon>
        <taxon>Clostridia</taxon>
        <taxon>Eubacteriales</taxon>
        <taxon>Oscillospiraceae</taxon>
        <taxon>Ruminococcus</taxon>
    </lineage>
</organism>
<dbReference type="InterPro" id="IPR029063">
    <property type="entry name" value="SAM-dependent_MTases_sf"/>
</dbReference>
<comment type="caution">
    <text evidence="3">The sequence shown here is derived from an EMBL/GenBank/DDBJ whole genome shotgun (WGS) entry which is preliminary data.</text>
</comment>
<gene>
    <name evidence="3" type="ORF">RF007C_10670</name>
</gene>
<dbReference type="InterPro" id="IPR007213">
    <property type="entry name" value="Ppm1/Ppm2/Tcmp"/>
</dbReference>
<dbReference type="AlphaFoldDB" id="W7ULY6"/>
<evidence type="ECO:0000313" key="4">
    <source>
        <dbReference type="Proteomes" id="UP000019365"/>
    </source>
</evidence>